<dbReference type="InterPro" id="IPR019264">
    <property type="entry name" value="DUF2179"/>
</dbReference>
<evidence type="ECO:0000256" key="4">
    <source>
        <dbReference type="ARBA" id="ARBA00022989"/>
    </source>
</evidence>
<accession>A0A098YPU3</accession>
<dbReference type="GO" id="GO:0005886">
    <property type="term" value="C:plasma membrane"/>
    <property type="evidence" value="ECO:0007669"/>
    <property type="project" value="UniProtKB-SubCell"/>
</dbReference>
<dbReference type="RefSeq" id="WP_008125166.1">
    <property type="nucleotide sequence ID" value="NZ_JRPQ01000160.1"/>
</dbReference>
<dbReference type="Pfam" id="PF02588">
    <property type="entry name" value="YitT_membrane"/>
    <property type="match status" value="1"/>
</dbReference>
<organism evidence="9 10">
    <name type="scientific">Hoylesella timonensis S9-PR14</name>
    <dbReference type="NCBI Taxonomy" id="1401062"/>
    <lineage>
        <taxon>Bacteria</taxon>
        <taxon>Pseudomonadati</taxon>
        <taxon>Bacteroidota</taxon>
        <taxon>Bacteroidia</taxon>
        <taxon>Bacteroidales</taxon>
        <taxon>Prevotellaceae</taxon>
        <taxon>Hoylesella</taxon>
    </lineage>
</organism>
<dbReference type="PANTHER" id="PTHR33545">
    <property type="entry name" value="UPF0750 MEMBRANE PROTEIN YITT-RELATED"/>
    <property type="match status" value="1"/>
</dbReference>
<evidence type="ECO:0000256" key="1">
    <source>
        <dbReference type="ARBA" id="ARBA00004651"/>
    </source>
</evidence>
<dbReference type="CDD" id="cd16380">
    <property type="entry name" value="YitT_C"/>
    <property type="match status" value="1"/>
</dbReference>
<protein>
    <submittedName>
        <fullName evidence="9">Membrane protein</fullName>
    </submittedName>
</protein>
<proteinExistence type="predicted"/>
<evidence type="ECO:0000256" key="5">
    <source>
        <dbReference type="ARBA" id="ARBA00023136"/>
    </source>
</evidence>
<feature type="transmembrane region" description="Helical" evidence="7">
    <location>
        <begin position="161"/>
        <end position="181"/>
    </location>
</feature>
<evidence type="ECO:0000259" key="8">
    <source>
        <dbReference type="Pfam" id="PF10035"/>
    </source>
</evidence>
<feature type="domain" description="DUF2179" evidence="8">
    <location>
        <begin position="234"/>
        <end position="288"/>
    </location>
</feature>
<comment type="subcellular location">
    <subcellularLocation>
        <location evidence="1">Cell membrane</location>
        <topology evidence="1">Multi-pass membrane protein</topology>
    </subcellularLocation>
</comment>
<dbReference type="EMBL" id="JRPQ01000160">
    <property type="protein sequence ID" value="KGI21339.1"/>
    <property type="molecule type" value="Genomic_DNA"/>
</dbReference>
<comment type="caution">
    <text evidence="9">The sequence shown here is derived from an EMBL/GenBank/DDBJ whole genome shotgun (WGS) entry which is preliminary data.</text>
</comment>
<evidence type="ECO:0000256" key="3">
    <source>
        <dbReference type="ARBA" id="ARBA00022692"/>
    </source>
</evidence>
<sequence>MTDMKKTGLKNPFSANELKDYVFITIAMMFYCIGWTIFLLPNDIATGGVPGISSVLYWGLGIPVQYSYFAVNAILIIFALRILGLRFCIKTIYGIIILTALTSLVQTYMKDVSLLSDQPFMASVIGAVFCGSGVGLGLSANGSTGGTDIVAAIVNKYRDISLGRVILLCDVVIISSSFLALHDWEKVIYGYVVLFITSFCVDQVVNSMRRSVQFFIISEKYEEIGRQINENPHRGCTVINAQGFFSGKNMKMLFVLAKKSESNKIFYLINEIDPAAFVSQSAVIGVYGEGFDRFKVKRKKTNHHKGIEPTAVDASPTPIEEVNG</sequence>
<feature type="transmembrane region" description="Helical" evidence="7">
    <location>
        <begin position="55"/>
        <end position="80"/>
    </location>
</feature>
<dbReference type="Gene3D" id="3.30.70.120">
    <property type="match status" value="1"/>
</dbReference>
<evidence type="ECO:0000256" key="6">
    <source>
        <dbReference type="SAM" id="MobiDB-lite"/>
    </source>
</evidence>
<dbReference type="AlphaFoldDB" id="A0A098YPU3"/>
<feature type="transmembrane region" description="Helical" evidence="7">
    <location>
        <begin position="120"/>
        <end position="140"/>
    </location>
</feature>
<feature type="region of interest" description="Disordered" evidence="6">
    <location>
        <begin position="305"/>
        <end position="324"/>
    </location>
</feature>
<reference evidence="9 10" key="1">
    <citation type="submission" date="2014-07" db="EMBL/GenBank/DDBJ databases">
        <authorList>
            <person name="McCorrison J."/>
            <person name="Sanka R."/>
            <person name="Torralba M."/>
            <person name="Gillis M."/>
            <person name="Haft D.H."/>
            <person name="Methe B."/>
            <person name="Sutton G."/>
            <person name="Nelson K.E."/>
        </authorList>
    </citation>
    <scope>NUCLEOTIDE SEQUENCE [LARGE SCALE GENOMIC DNA]</scope>
    <source>
        <strain evidence="9 10">S9-PR14</strain>
    </source>
</reference>
<dbReference type="InterPro" id="IPR003740">
    <property type="entry name" value="YitT"/>
</dbReference>
<evidence type="ECO:0000256" key="2">
    <source>
        <dbReference type="ARBA" id="ARBA00022475"/>
    </source>
</evidence>
<name>A0A098YPU3_9BACT</name>
<keyword evidence="4 7" id="KW-1133">Transmembrane helix</keyword>
<keyword evidence="5 7" id="KW-0472">Membrane</keyword>
<keyword evidence="2" id="KW-1003">Cell membrane</keyword>
<evidence type="ECO:0000313" key="10">
    <source>
        <dbReference type="Proteomes" id="UP000029723"/>
    </source>
</evidence>
<dbReference type="InterPro" id="IPR015867">
    <property type="entry name" value="N-reg_PII/ATP_PRibTrfase_C"/>
</dbReference>
<dbReference type="PANTHER" id="PTHR33545:SF5">
    <property type="entry name" value="UPF0750 MEMBRANE PROTEIN YITT"/>
    <property type="match status" value="1"/>
</dbReference>
<feature type="transmembrane region" description="Helical" evidence="7">
    <location>
        <begin position="187"/>
        <end position="205"/>
    </location>
</feature>
<dbReference type="PIRSF" id="PIRSF006483">
    <property type="entry name" value="Membrane_protein_YitT"/>
    <property type="match status" value="1"/>
</dbReference>
<gene>
    <name evidence="9" type="ORF">HMPREF9304_11055</name>
</gene>
<dbReference type="Proteomes" id="UP000029723">
    <property type="component" value="Unassembled WGS sequence"/>
</dbReference>
<dbReference type="InterPro" id="IPR051461">
    <property type="entry name" value="UPF0750_membrane"/>
</dbReference>
<evidence type="ECO:0000313" key="9">
    <source>
        <dbReference type="EMBL" id="KGI21339.1"/>
    </source>
</evidence>
<feature type="transmembrane region" description="Helical" evidence="7">
    <location>
        <begin position="21"/>
        <end position="40"/>
    </location>
</feature>
<evidence type="ECO:0000256" key="7">
    <source>
        <dbReference type="SAM" id="Phobius"/>
    </source>
</evidence>
<dbReference type="Pfam" id="PF10035">
    <property type="entry name" value="DUF2179"/>
    <property type="match status" value="1"/>
</dbReference>
<keyword evidence="3 7" id="KW-0812">Transmembrane</keyword>
<feature type="transmembrane region" description="Helical" evidence="7">
    <location>
        <begin position="87"/>
        <end position="108"/>
    </location>
</feature>